<dbReference type="SUPFAM" id="SSF47874">
    <property type="entry name" value="Annexin"/>
    <property type="match status" value="1"/>
</dbReference>
<dbReference type="PANTHER" id="PTHR10502:SF102">
    <property type="entry name" value="ANNEXIN B11"/>
    <property type="match status" value="1"/>
</dbReference>
<dbReference type="InterPro" id="IPR037104">
    <property type="entry name" value="Annexin_sf"/>
</dbReference>
<protein>
    <recommendedName>
        <fullName evidence="7">Annexin</fullName>
    </recommendedName>
</protein>
<dbReference type="OrthoDB" id="37886at2759"/>
<dbReference type="STRING" id="253628.A0A0D1XEG0"/>
<dbReference type="GO" id="GO:0001786">
    <property type="term" value="F:phosphatidylserine binding"/>
    <property type="evidence" value="ECO:0007669"/>
    <property type="project" value="TreeGrafter"/>
</dbReference>
<organism evidence="5 6">
    <name type="scientific">Verruconis gallopava</name>
    <dbReference type="NCBI Taxonomy" id="253628"/>
    <lineage>
        <taxon>Eukaryota</taxon>
        <taxon>Fungi</taxon>
        <taxon>Dikarya</taxon>
        <taxon>Ascomycota</taxon>
        <taxon>Pezizomycotina</taxon>
        <taxon>Dothideomycetes</taxon>
        <taxon>Pleosporomycetidae</taxon>
        <taxon>Venturiales</taxon>
        <taxon>Sympoventuriaceae</taxon>
        <taxon>Verruconis</taxon>
    </lineage>
</organism>
<dbReference type="GeneID" id="27315884"/>
<dbReference type="PANTHER" id="PTHR10502">
    <property type="entry name" value="ANNEXIN"/>
    <property type="match status" value="1"/>
</dbReference>
<dbReference type="EMBL" id="KN847562">
    <property type="protein sequence ID" value="KIW00556.1"/>
    <property type="molecule type" value="Genomic_DNA"/>
</dbReference>
<dbReference type="GO" id="GO:0005509">
    <property type="term" value="F:calcium ion binding"/>
    <property type="evidence" value="ECO:0007669"/>
    <property type="project" value="InterPro"/>
</dbReference>
<comment type="similarity">
    <text evidence="1">Belongs to the annexin family.</text>
</comment>
<dbReference type="GO" id="GO:0005634">
    <property type="term" value="C:nucleus"/>
    <property type="evidence" value="ECO:0007669"/>
    <property type="project" value="TreeGrafter"/>
</dbReference>
<dbReference type="RefSeq" id="XP_016210425.1">
    <property type="nucleotide sequence ID" value="XM_016361743.1"/>
</dbReference>
<evidence type="ECO:0000256" key="2">
    <source>
        <dbReference type="ARBA" id="ARBA00022737"/>
    </source>
</evidence>
<feature type="compositionally biased region" description="Pro residues" evidence="4">
    <location>
        <begin position="72"/>
        <end position="127"/>
    </location>
</feature>
<proteinExistence type="inferred from homology"/>
<dbReference type="GO" id="GO:0005886">
    <property type="term" value="C:plasma membrane"/>
    <property type="evidence" value="ECO:0007669"/>
    <property type="project" value="TreeGrafter"/>
</dbReference>
<dbReference type="PROSITE" id="PS51897">
    <property type="entry name" value="ANNEXIN_2"/>
    <property type="match status" value="3"/>
</dbReference>
<accession>A0A0D1XEG0</accession>
<feature type="compositionally biased region" description="Pro residues" evidence="4">
    <location>
        <begin position="32"/>
        <end position="65"/>
    </location>
</feature>
<feature type="region of interest" description="Disordered" evidence="4">
    <location>
        <begin position="1"/>
        <end position="146"/>
    </location>
</feature>
<dbReference type="GO" id="GO:0005544">
    <property type="term" value="F:calcium-dependent phospholipid binding"/>
    <property type="evidence" value="ECO:0007669"/>
    <property type="project" value="InterPro"/>
</dbReference>
<keyword evidence="2" id="KW-0677">Repeat</keyword>
<name>A0A0D1XEG0_9PEZI</name>
<dbReference type="InParanoid" id="A0A0D1XEG0"/>
<evidence type="ECO:0000256" key="1">
    <source>
        <dbReference type="ARBA" id="ARBA00007831"/>
    </source>
</evidence>
<dbReference type="PRINTS" id="PR00196">
    <property type="entry name" value="ANNEXIN"/>
</dbReference>
<dbReference type="Proteomes" id="UP000053259">
    <property type="component" value="Unassembled WGS sequence"/>
</dbReference>
<dbReference type="InterPro" id="IPR001464">
    <property type="entry name" value="Annexin"/>
</dbReference>
<evidence type="ECO:0000313" key="6">
    <source>
        <dbReference type="Proteomes" id="UP000053259"/>
    </source>
</evidence>
<evidence type="ECO:0000256" key="4">
    <source>
        <dbReference type="SAM" id="MobiDB-lite"/>
    </source>
</evidence>
<dbReference type="AlphaFoldDB" id="A0A0D1XEG0"/>
<dbReference type="GO" id="GO:0012506">
    <property type="term" value="C:vesicle membrane"/>
    <property type="evidence" value="ECO:0007669"/>
    <property type="project" value="TreeGrafter"/>
</dbReference>
<keyword evidence="3" id="KW-0041">Annexin</keyword>
<dbReference type="SMART" id="SM00335">
    <property type="entry name" value="ANX"/>
    <property type="match status" value="4"/>
</dbReference>
<feature type="compositionally biased region" description="Low complexity" evidence="4">
    <location>
        <begin position="1"/>
        <end position="31"/>
    </location>
</feature>
<evidence type="ECO:0000256" key="3">
    <source>
        <dbReference type="ARBA" id="ARBA00023216"/>
    </source>
</evidence>
<keyword evidence="6" id="KW-1185">Reference proteome</keyword>
<sequence length="446" mass="49654">MSYPPYQGGPPQYGQQPPYAPQGHYPPHGHSPYPPTQQGYPPPNMNPAYPPPQQPYGQPGYPPPQQQGYGQYPPPGPPQGQPGYPPPQQAYGQYPPPGQPYGQPGYPPQQPPYGAPAPQNFGPPTPATPGYIQGQLPPTDMNGPAAELRDAMKGFGTNEKKLIQTLASVPDAPHMEKLRRTYDDRFRRSLIKDLQSETSGWFEEALCALARGPLLQDAYAVNCAIRGAGTKEKLLDEICLGRSNADLNAIKHAYQQMFGKDMVKDIKGDLSMKTEKLYDYVLEARRAEESAPCIPHEIDQKVDRIQAATEGTKLGSNQDVVCQIFAYSSDGQLRAIAHRYNEKYRTPLDNVIKGNFSGHMEHSLRLMLARAVDKVKSDADDLEAAMKGLGTKDELLINRLVRIHWNKEHLRQVNVAYQRFHGRRLVDRVRGETSGDYQRFMVALCA</sequence>
<gene>
    <name evidence="5" type="ORF">PV09_07911</name>
</gene>
<dbReference type="VEuPathDB" id="FungiDB:PV09_07911"/>
<evidence type="ECO:0000313" key="5">
    <source>
        <dbReference type="EMBL" id="KIW00556.1"/>
    </source>
</evidence>
<dbReference type="Gene3D" id="1.10.220.10">
    <property type="entry name" value="Annexin"/>
    <property type="match status" value="4"/>
</dbReference>
<dbReference type="Pfam" id="PF00191">
    <property type="entry name" value="Annexin"/>
    <property type="match status" value="4"/>
</dbReference>
<dbReference type="HOGENOM" id="CLU_025300_4_0_1"/>
<dbReference type="InterPro" id="IPR018502">
    <property type="entry name" value="Annexin_repeat"/>
</dbReference>
<reference evidence="5 6" key="1">
    <citation type="submission" date="2015-01" db="EMBL/GenBank/DDBJ databases">
        <title>The Genome Sequence of Ochroconis gallopava CBS43764.</title>
        <authorList>
            <consortium name="The Broad Institute Genomics Platform"/>
            <person name="Cuomo C."/>
            <person name="de Hoog S."/>
            <person name="Gorbushina A."/>
            <person name="Stielow B."/>
            <person name="Teixiera M."/>
            <person name="Abouelleil A."/>
            <person name="Chapman S.B."/>
            <person name="Priest M."/>
            <person name="Young S.K."/>
            <person name="Wortman J."/>
            <person name="Nusbaum C."/>
            <person name="Birren B."/>
        </authorList>
    </citation>
    <scope>NUCLEOTIDE SEQUENCE [LARGE SCALE GENOMIC DNA]</scope>
    <source>
        <strain evidence="5 6">CBS 43764</strain>
    </source>
</reference>
<dbReference type="GO" id="GO:0005737">
    <property type="term" value="C:cytoplasm"/>
    <property type="evidence" value="ECO:0007669"/>
    <property type="project" value="TreeGrafter"/>
</dbReference>
<evidence type="ECO:0008006" key="7">
    <source>
        <dbReference type="Google" id="ProtNLM"/>
    </source>
</evidence>